<dbReference type="InterPro" id="IPR036400">
    <property type="entry name" value="Cyt_B5-like_heme/steroid_sf"/>
</dbReference>
<keyword evidence="2 5" id="KW-0479">Metal-binding</keyword>
<dbReference type="Pfam" id="PF00173">
    <property type="entry name" value="Cyt-b5"/>
    <property type="match status" value="1"/>
</dbReference>
<dbReference type="Gene3D" id="3.10.120.10">
    <property type="entry name" value="Cytochrome b5-like heme/steroid binding domain"/>
    <property type="match status" value="1"/>
</dbReference>
<dbReference type="SUPFAM" id="SSF55856">
    <property type="entry name" value="Cytochrome b5-like heme/steroid binding domain"/>
    <property type="match status" value="1"/>
</dbReference>
<evidence type="ECO:0000256" key="1">
    <source>
        <dbReference type="ARBA" id="ARBA00022617"/>
    </source>
</evidence>
<reference evidence="7 8" key="1">
    <citation type="submission" date="2014-02" db="EMBL/GenBank/DDBJ databases">
        <title>The genome sequence of the entomopathogenic fungus Metarhizium robertsii ARSEF 2575.</title>
        <authorList>
            <person name="Giuliano Garisto Donzelli B."/>
            <person name="Roe B.A."/>
            <person name="Macmil S.L."/>
            <person name="Krasnoff S.B."/>
            <person name="Gibson D.M."/>
        </authorList>
    </citation>
    <scope>NUCLEOTIDE SEQUENCE [LARGE SCALE GENOMIC DNA]</scope>
    <source>
        <strain evidence="7 8">ARSEF 2575</strain>
    </source>
</reference>
<proteinExistence type="inferred from homology"/>
<dbReference type="PRINTS" id="PR00363">
    <property type="entry name" value="CYTOCHROMEB5"/>
</dbReference>
<keyword evidence="3 5" id="KW-0408">Iron</keyword>
<feature type="transmembrane region" description="Helical" evidence="5">
    <location>
        <begin position="159"/>
        <end position="181"/>
    </location>
</feature>
<dbReference type="PROSITE" id="PS50255">
    <property type="entry name" value="CYTOCHROME_B5_2"/>
    <property type="match status" value="1"/>
</dbReference>
<sequence length="203" mass="22910">MLVKYTLEDVAQHNTVDNLWVVIHGKVYNVSGYLDDHPGGKDVMLEVAGTDATGAFEFVGHSEDAFKTLVKFETGSLAEYSVCEKRTMRKKILSDEFENEGLPFFKVAWHRTQLLETKLELWKRLGLVTLGLTLIPVMYVKVLPHYIFQLGSGLDFGGFQSGVLATLILFGALAAAASAWFRRCVFHYKDVFEYPPYYSLQAQ</sequence>
<gene>
    <name evidence="7" type="ORF">X797_005018</name>
</gene>
<evidence type="ECO:0000313" key="8">
    <source>
        <dbReference type="Proteomes" id="UP000030151"/>
    </source>
</evidence>
<accession>A0A0A1UX45</accession>
<dbReference type="PROSITE" id="PS00191">
    <property type="entry name" value="CYTOCHROME_B5_1"/>
    <property type="match status" value="1"/>
</dbReference>
<comment type="caution">
    <text evidence="7">The sequence shown here is derived from an EMBL/GenBank/DDBJ whole genome shotgun (WGS) entry which is preliminary data.</text>
</comment>
<dbReference type="InterPro" id="IPR018506">
    <property type="entry name" value="Cyt_B5_heme-BS"/>
</dbReference>
<dbReference type="GO" id="GO:0046872">
    <property type="term" value="F:metal ion binding"/>
    <property type="evidence" value="ECO:0007669"/>
    <property type="project" value="UniProtKB-UniRule"/>
</dbReference>
<dbReference type="OrthoDB" id="260519at2759"/>
<keyword evidence="1 5" id="KW-0349">Heme</keyword>
<dbReference type="EMBL" id="JELW01000006">
    <property type="protein sequence ID" value="EXV02170.1"/>
    <property type="molecule type" value="Genomic_DNA"/>
</dbReference>
<keyword evidence="5" id="KW-0812">Transmembrane</keyword>
<evidence type="ECO:0000313" key="7">
    <source>
        <dbReference type="EMBL" id="EXV02170.1"/>
    </source>
</evidence>
<dbReference type="GO" id="GO:0016020">
    <property type="term" value="C:membrane"/>
    <property type="evidence" value="ECO:0007669"/>
    <property type="project" value="TreeGrafter"/>
</dbReference>
<evidence type="ECO:0000256" key="3">
    <source>
        <dbReference type="ARBA" id="ARBA00023004"/>
    </source>
</evidence>
<name>A0A0A1UX45_9HYPO</name>
<evidence type="ECO:0000256" key="4">
    <source>
        <dbReference type="ARBA" id="ARBA00038168"/>
    </source>
</evidence>
<organism evidence="7 8">
    <name type="scientific">Metarhizium robertsii</name>
    <dbReference type="NCBI Taxonomy" id="568076"/>
    <lineage>
        <taxon>Eukaryota</taxon>
        <taxon>Fungi</taxon>
        <taxon>Dikarya</taxon>
        <taxon>Ascomycota</taxon>
        <taxon>Pezizomycotina</taxon>
        <taxon>Sordariomycetes</taxon>
        <taxon>Hypocreomycetidae</taxon>
        <taxon>Hypocreales</taxon>
        <taxon>Clavicipitaceae</taxon>
        <taxon>Metarhizium</taxon>
    </lineage>
</organism>
<evidence type="ECO:0000256" key="5">
    <source>
        <dbReference type="RuleBase" id="RU362121"/>
    </source>
</evidence>
<dbReference type="InterPro" id="IPR001199">
    <property type="entry name" value="Cyt_B5-like_heme/steroid-bd"/>
</dbReference>
<feature type="domain" description="Cytochrome b5 heme-binding" evidence="6">
    <location>
        <begin position="2"/>
        <end position="78"/>
    </location>
</feature>
<dbReference type="GO" id="GO:0020037">
    <property type="term" value="F:heme binding"/>
    <property type="evidence" value="ECO:0007669"/>
    <property type="project" value="UniProtKB-UniRule"/>
</dbReference>
<dbReference type="Proteomes" id="UP000030151">
    <property type="component" value="Unassembled WGS sequence"/>
</dbReference>
<evidence type="ECO:0000256" key="2">
    <source>
        <dbReference type="ARBA" id="ARBA00022723"/>
    </source>
</evidence>
<keyword evidence="5" id="KW-1133">Transmembrane helix</keyword>
<dbReference type="HOGENOM" id="CLU_102602_1_0_1"/>
<dbReference type="eggNOG" id="KOG0537">
    <property type="taxonomic scope" value="Eukaryota"/>
</dbReference>
<feature type="transmembrane region" description="Helical" evidence="5">
    <location>
        <begin position="121"/>
        <end position="139"/>
    </location>
</feature>
<comment type="caution">
    <text evidence="5">Lacks conserved residue(s) required for the propagation of feature annotation.</text>
</comment>
<dbReference type="AlphaFoldDB" id="A0A0A1UX45"/>
<dbReference type="PANTHER" id="PTHR19359">
    <property type="entry name" value="CYTOCHROME B5"/>
    <property type="match status" value="1"/>
</dbReference>
<protein>
    <submittedName>
        <fullName evidence="7">Cytochrome b5-like heme/steroid binding domain protein</fullName>
    </submittedName>
</protein>
<dbReference type="InterPro" id="IPR050668">
    <property type="entry name" value="Cytochrome_b5"/>
</dbReference>
<evidence type="ECO:0000259" key="6">
    <source>
        <dbReference type="PROSITE" id="PS50255"/>
    </source>
</evidence>
<comment type="similarity">
    <text evidence="4 5">Belongs to the cytochrome b5 family.</text>
</comment>
<keyword evidence="5" id="KW-0472">Membrane</keyword>
<dbReference type="SMART" id="SM01117">
    <property type="entry name" value="Cyt-b5"/>
    <property type="match status" value="1"/>
</dbReference>